<evidence type="ECO:0000313" key="4">
    <source>
        <dbReference type="EMBL" id="PHP66491.1"/>
    </source>
</evidence>
<dbReference type="EMBL" id="PDVP01000008">
    <property type="protein sequence ID" value="PHP66491.1"/>
    <property type="molecule type" value="Genomic_DNA"/>
</dbReference>
<proteinExistence type="predicted"/>
<dbReference type="PANTHER" id="PTHR43877">
    <property type="entry name" value="AMINOALKYLPHOSPHONATE N-ACETYLTRANSFERASE-RELATED-RELATED"/>
    <property type="match status" value="1"/>
</dbReference>
<evidence type="ECO:0000313" key="5">
    <source>
        <dbReference type="Proteomes" id="UP000221168"/>
    </source>
</evidence>
<feature type="domain" description="N-acetyltransferase" evidence="3">
    <location>
        <begin position="15"/>
        <end position="187"/>
    </location>
</feature>
<dbReference type="CDD" id="cd04301">
    <property type="entry name" value="NAT_SF"/>
    <property type="match status" value="1"/>
</dbReference>
<accession>A0A2G1QM07</accession>
<evidence type="ECO:0000256" key="1">
    <source>
        <dbReference type="ARBA" id="ARBA00022679"/>
    </source>
</evidence>
<dbReference type="Proteomes" id="UP000221168">
    <property type="component" value="Unassembled WGS sequence"/>
</dbReference>
<dbReference type="SUPFAM" id="SSF55729">
    <property type="entry name" value="Acyl-CoA N-acyltransferases (Nat)"/>
    <property type="match status" value="1"/>
</dbReference>
<dbReference type="RefSeq" id="WP_099307070.1">
    <property type="nucleotide sequence ID" value="NZ_PDVP01000008.1"/>
</dbReference>
<protein>
    <recommendedName>
        <fullName evidence="3">N-acetyltransferase domain-containing protein</fullName>
    </recommendedName>
</protein>
<dbReference type="AlphaFoldDB" id="A0A2G1QM07"/>
<dbReference type="GO" id="GO:0016747">
    <property type="term" value="F:acyltransferase activity, transferring groups other than amino-acyl groups"/>
    <property type="evidence" value="ECO:0007669"/>
    <property type="project" value="InterPro"/>
</dbReference>
<keyword evidence="5" id="KW-1185">Reference proteome</keyword>
<name>A0A2G1QM07_9HYPH</name>
<dbReference type="InterPro" id="IPR000182">
    <property type="entry name" value="GNAT_dom"/>
</dbReference>
<comment type="caution">
    <text evidence="4">The sequence shown here is derived from an EMBL/GenBank/DDBJ whole genome shotgun (WGS) entry which is preliminary data.</text>
</comment>
<gene>
    <name evidence="4" type="ORF">CSC94_14530</name>
</gene>
<keyword evidence="2" id="KW-0012">Acyltransferase</keyword>
<dbReference type="InterPro" id="IPR016181">
    <property type="entry name" value="Acyl_CoA_acyltransferase"/>
</dbReference>
<reference evidence="4 5" key="1">
    <citation type="submission" date="2017-10" db="EMBL/GenBank/DDBJ databases">
        <title>Sedimentibacterium mangrovi gen. nov., sp. nov., a novel member of family Phyllobacteriacea isolated from mangrove sediment.</title>
        <authorList>
            <person name="Liao H."/>
            <person name="Tian Y."/>
        </authorList>
    </citation>
    <scope>NUCLEOTIDE SEQUENCE [LARGE SCALE GENOMIC DNA]</scope>
    <source>
        <strain evidence="4 5">X9-2-2</strain>
    </source>
</reference>
<evidence type="ECO:0000259" key="3">
    <source>
        <dbReference type="PROSITE" id="PS51186"/>
    </source>
</evidence>
<sequence length="193" mass="20068">MEGRDRPAAGGAAHPQIRRACADDAPALAGLIDLSNGGGDRGDMERAVENVLVPGSDVSWAHAIVAQIGGEIIAAMIVNLLSEARLPLPGDVDPVHRPFERLKRLVPDSLYLRNIAVLPECRGLGIGGILVAAAADMARLCGAPAVSAIVLAGNAPMERLLQRSGFSASASDALQGHAAYADGSRIRLWIRTS</sequence>
<dbReference type="OrthoDB" id="9788924at2"/>
<evidence type="ECO:0000256" key="2">
    <source>
        <dbReference type="ARBA" id="ARBA00023315"/>
    </source>
</evidence>
<dbReference type="PROSITE" id="PS51186">
    <property type="entry name" value="GNAT"/>
    <property type="match status" value="1"/>
</dbReference>
<keyword evidence="1" id="KW-0808">Transferase</keyword>
<dbReference type="Gene3D" id="3.40.630.30">
    <property type="match status" value="1"/>
</dbReference>
<organism evidence="4 5">
    <name type="scientific">Zhengella mangrovi</name>
    <dbReference type="NCBI Taxonomy" id="1982044"/>
    <lineage>
        <taxon>Bacteria</taxon>
        <taxon>Pseudomonadati</taxon>
        <taxon>Pseudomonadota</taxon>
        <taxon>Alphaproteobacteria</taxon>
        <taxon>Hyphomicrobiales</taxon>
        <taxon>Notoacmeibacteraceae</taxon>
        <taxon>Zhengella</taxon>
    </lineage>
</organism>
<dbReference type="Pfam" id="PF00583">
    <property type="entry name" value="Acetyltransf_1"/>
    <property type="match status" value="1"/>
</dbReference>
<dbReference type="InterPro" id="IPR050832">
    <property type="entry name" value="Bact_Acetyltransf"/>
</dbReference>